<dbReference type="Proteomes" id="UP000245992">
    <property type="component" value="Unassembled WGS sequence"/>
</dbReference>
<proteinExistence type="predicted"/>
<reference evidence="1 2" key="1">
    <citation type="submission" date="2013-12" db="EMBL/GenBank/DDBJ databases">
        <title>Annotated genome of Streptomyces scopuliridis.</title>
        <authorList>
            <person name="Olson J.B."/>
        </authorList>
    </citation>
    <scope>NUCLEOTIDE SEQUENCE [LARGE SCALE GENOMIC DNA]</scope>
    <source>
        <strain evidence="1 2">RB72</strain>
    </source>
</reference>
<dbReference type="STRING" id="1440053.GCA_000718095_07107"/>
<keyword evidence="2" id="KW-1185">Reference proteome</keyword>
<protein>
    <submittedName>
        <fullName evidence="1">Uncharacterized protein</fullName>
    </submittedName>
</protein>
<comment type="caution">
    <text evidence="1">The sequence shown here is derived from an EMBL/GenBank/DDBJ whole genome shotgun (WGS) entry which is preliminary data.</text>
</comment>
<dbReference type="EMBL" id="AZSP01000040">
    <property type="protein sequence ID" value="PVE13146.1"/>
    <property type="molecule type" value="Genomic_DNA"/>
</dbReference>
<evidence type="ECO:0000313" key="2">
    <source>
        <dbReference type="Proteomes" id="UP000245992"/>
    </source>
</evidence>
<evidence type="ECO:0000313" key="1">
    <source>
        <dbReference type="EMBL" id="PVE13146.1"/>
    </source>
</evidence>
<dbReference type="OrthoDB" id="9974051at2"/>
<gene>
    <name evidence="1" type="ORF">Y717_22030</name>
</gene>
<organism evidence="1 2">
    <name type="scientific">Streptomyces scopuliridis RB72</name>
    <dbReference type="NCBI Taxonomy" id="1440053"/>
    <lineage>
        <taxon>Bacteria</taxon>
        <taxon>Bacillati</taxon>
        <taxon>Actinomycetota</taxon>
        <taxon>Actinomycetes</taxon>
        <taxon>Kitasatosporales</taxon>
        <taxon>Streptomycetaceae</taxon>
        <taxon>Streptomyces</taxon>
    </lineage>
</organism>
<dbReference type="RefSeq" id="WP_030355993.1">
    <property type="nucleotide sequence ID" value="NZ_AZSP01000040.1"/>
</dbReference>
<name>A0A2T7TDF5_9ACTN</name>
<dbReference type="AlphaFoldDB" id="A0A2T7TDF5"/>
<sequence length="74" mass="7790">MDDTTREAVRAFYRLLKATAAAANDPHHPGAEETLTNAAYEANAAMATAGLLGRPGPELFALVAEEFPGYNPTA</sequence>
<accession>A0A2T7TDF5</accession>